<keyword evidence="4 9" id="KW-0812">Transmembrane</keyword>
<comment type="subunit">
    <text evidence="9">Forms a complex with TatC.</text>
</comment>
<feature type="compositionally biased region" description="Basic and acidic residues" evidence="10">
    <location>
        <begin position="97"/>
        <end position="109"/>
    </location>
</feature>
<evidence type="ECO:0000256" key="2">
    <source>
        <dbReference type="ARBA" id="ARBA00022448"/>
    </source>
</evidence>
<dbReference type="HAMAP" id="MF_00236">
    <property type="entry name" value="TatA_E"/>
    <property type="match status" value="1"/>
</dbReference>
<proteinExistence type="inferred from homology"/>
<keyword evidence="5 9" id="KW-0653">Protein transport</keyword>
<reference evidence="11" key="1">
    <citation type="submission" date="2022-10" db="EMBL/GenBank/DDBJ databases">
        <authorList>
            <person name="Yu W.X."/>
        </authorList>
    </citation>
    <scope>NUCLEOTIDE SEQUENCE</scope>
    <source>
        <strain evidence="11">AAT</strain>
    </source>
</reference>
<protein>
    <recommendedName>
        <fullName evidence="9">Sec-independent protein translocase protein TatA</fullName>
    </recommendedName>
</protein>
<evidence type="ECO:0000256" key="6">
    <source>
        <dbReference type="ARBA" id="ARBA00022989"/>
    </source>
</evidence>
<feature type="compositionally biased region" description="Polar residues" evidence="10">
    <location>
        <begin position="85"/>
        <end position="96"/>
    </location>
</feature>
<dbReference type="InterPro" id="IPR003369">
    <property type="entry name" value="TatA/B/E"/>
</dbReference>
<evidence type="ECO:0000256" key="5">
    <source>
        <dbReference type="ARBA" id="ARBA00022927"/>
    </source>
</evidence>
<feature type="region of interest" description="Disordered" evidence="10">
    <location>
        <begin position="78"/>
        <end position="115"/>
    </location>
</feature>
<dbReference type="GO" id="GO:0043953">
    <property type="term" value="P:protein transport by the Tat complex"/>
    <property type="evidence" value="ECO:0007669"/>
    <property type="project" value="UniProtKB-UniRule"/>
</dbReference>
<evidence type="ECO:0000256" key="7">
    <source>
        <dbReference type="ARBA" id="ARBA00023010"/>
    </source>
</evidence>
<evidence type="ECO:0000256" key="4">
    <source>
        <dbReference type="ARBA" id="ARBA00022692"/>
    </source>
</evidence>
<dbReference type="NCBIfam" id="TIGR01411">
    <property type="entry name" value="tatAE"/>
    <property type="match status" value="1"/>
</dbReference>
<evidence type="ECO:0000256" key="8">
    <source>
        <dbReference type="ARBA" id="ARBA00023136"/>
    </source>
</evidence>
<dbReference type="PANTHER" id="PTHR42982">
    <property type="entry name" value="SEC-INDEPENDENT PROTEIN TRANSLOCASE PROTEIN TATA"/>
    <property type="match status" value="1"/>
</dbReference>
<dbReference type="AlphaFoldDB" id="A0AAE3SG78"/>
<keyword evidence="7 9" id="KW-0811">Translocation</keyword>
<comment type="similarity">
    <text evidence="9">Belongs to the TatA/E family.</text>
</comment>
<organism evidence="11 12">
    <name type="scientific">Plebeiibacterium sediminum</name>
    <dbReference type="NCBI Taxonomy" id="2992112"/>
    <lineage>
        <taxon>Bacteria</taxon>
        <taxon>Pseudomonadati</taxon>
        <taxon>Bacteroidota</taxon>
        <taxon>Bacteroidia</taxon>
        <taxon>Marinilabiliales</taxon>
        <taxon>Marinilabiliaceae</taxon>
        <taxon>Plebeiibacterium</taxon>
    </lineage>
</organism>
<keyword evidence="3 9" id="KW-1003">Cell membrane</keyword>
<dbReference type="PANTHER" id="PTHR42982:SF1">
    <property type="entry name" value="SEC-INDEPENDENT PROTEIN TRANSLOCASE PROTEIN TATA"/>
    <property type="match status" value="1"/>
</dbReference>
<comment type="subcellular location">
    <subcellularLocation>
        <location evidence="1 9">Cell membrane</location>
        <topology evidence="1 9">Single-pass membrane protein</topology>
    </subcellularLocation>
</comment>
<sequence>MNFLFLGMGGWEIILVFLAVLLLFGADKIPDFARTLGKGINEFRKATDEIKKEFREGTEDFRKDLEYSKRNLEAHVKEVGRSFDQDNSNKSANLSDNKVETHKAQKEENNSQINS</sequence>
<evidence type="ECO:0000313" key="11">
    <source>
        <dbReference type="EMBL" id="MCW3787832.1"/>
    </source>
</evidence>
<name>A0AAE3SG78_9BACT</name>
<evidence type="ECO:0000313" key="12">
    <source>
        <dbReference type="Proteomes" id="UP001209229"/>
    </source>
</evidence>
<dbReference type="Pfam" id="PF02416">
    <property type="entry name" value="TatA_B_E"/>
    <property type="match status" value="1"/>
</dbReference>
<dbReference type="GO" id="GO:0033281">
    <property type="term" value="C:TAT protein transport complex"/>
    <property type="evidence" value="ECO:0007669"/>
    <property type="project" value="UniProtKB-UniRule"/>
</dbReference>
<keyword evidence="12" id="KW-1185">Reference proteome</keyword>
<dbReference type="Gene3D" id="1.20.5.3310">
    <property type="match status" value="1"/>
</dbReference>
<dbReference type="Proteomes" id="UP001209229">
    <property type="component" value="Unassembled WGS sequence"/>
</dbReference>
<comment type="caution">
    <text evidence="11">The sequence shown here is derived from an EMBL/GenBank/DDBJ whole genome shotgun (WGS) entry which is preliminary data.</text>
</comment>
<dbReference type="GO" id="GO:0008320">
    <property type="term" value="F:protein transmembrane transporter activity"/>
    <property type="evidence" value="ECO:0007669"/>
    <property type="project" value="UniProtKB-UniRule"/>
</dbReference>
<gene>
    <name evidence="9" type="primary">tatA</name>
    <name evidence="11" type="ORF">OM075_15255</name>
</gene>
<dbReference type="RefSeq" id="WP_301191396.1">
    <property type="nucleotide sequence ID" value="NZ_JAPDPJ010000037.1"/>
</dbReference>
<accession>A0AAE3SG78</accession>
<keyword evidence="8 9" id="KW-0472">Membrane</keyword>
<evidence type="ECO:0000256" key="9">
    <source>
        <dbReference type="HAMAP-Rule" id="MF_00236"/>
    </source>
</evidence>
<evidence type="ECO:0000256" key="1">
    <source>
        <dbReference type="ARBA" id="ARBA00004162"/>
    </source>
</evidence>
<keyword evidence="6 9" id="KW-1133">Transmembrane helix</keyword>
<feature type="transmembrane region" description="Helical" evidence="9">
    <location>
        <begin position="6"/>
        <end position="26"/>
    </location>
</feature>
<evidence type="ECO:0000256" key="3">
    <source>
        <dbReference type="ARBA" id="ARBA00022475"/>
    </source>
</evidence>
<dbReference type="EMBL" id="JAPDPJ010000037">
    <property type="protein sequence ID" value="MCW3787832.1"/>
    <property type="molecule type" value="Genomic_DNA"/>
</dbReference>
<keyword evidence="2 9" id="KW-0813">Transport</keyword>
<evidence type="ECO:0000256" key="10">
    <source>
        <dbReference type="SAM" id="MobiDB-lite"/>
    </source>
</evidence>
<comment type="function">
    <text evidence="9">Part of the twin-arginine translocation (Tat) system that transports large folded proteins containing a characteristic twin-arginine motif in their signal peptide across membranes. TatA could form the protein-conducting channel of the Tat system.</text>
</comment>
<dbReference type="InterPro" id="IPR006312">
    <property type="entry name" value="TatA/E"/>
</dbReference>